<proteinExistence type="predicted"/>
<dbReference type="OrthoDB" id="10457735at2759"/>
<keyword evidence="2" id="KW-1185">Reference proteome</keyword>
<comment type="caution">
    <text evidence="1">The sequence shown here is derived from an EMBL/GenBank/DDBJ whole genome shotgun (WGS) entry which is preliminary data.</text>
</comment>
<sequence>MQSYPFYVFARFYNKLTMIIRCVLRTLLLLVVASVVSSQIRFSVPCESIAEICAGDQDCLQYYYYQDPQCFNILEKRFSDKRAPSKLWNILTGLNRIPSGKKK</sequence>
<name>A0A4U5MJG9_STECR</name>
<dbReference type="EMBL" id="AZBU02000007">
    <property type="protein sequence ID" value="TKR69518.1"/>
    <property type="molecule type" value="Genomic_DNA"/>
</dbReference>
<gene>
    <name evidence="1" type="ORF">L596_021666</name>
</gene>
<reference evidence="1 2" key="1">
    <citation type="journal article" date="2015" name="Genome Biol.">
        <title>Comparative genomics of Steinernema reveals deeply conserved gene regulatory networks.</title>
        <authorList>
            <person name="Dillman A.R."/>
            <person name="Macchietto M."/>
            <person name="Porter C.F."/>
            <person name="Rogers A."/>
            <person name="Williams B."/>
            <person name="Antoshechkin I."/>
            <person name="Lee M.M."/>
            <person name="Goodwin Z."/>
            <person name="Lu X."/>
            <person name="Lewis E.E."/>
            <person name="Goodrich-Blair H."/>
            <person name="Stock S.P."/>
            <person name="Adams B.J."/>
            <person name="Sternberg P.W."/>
            <person name="Mortazavi A."/>
        </authorList>
    </citation>
    <scope>NUCLEOTIDE SEQUENCE [LARGE SCALE GENOMIC DNA]</scope>
    <source>
        <strain evidence="1 2">ALL</strain>
    </source>
</reference>
<organism evidence="1 2">
    <name type="scientific">Steinernema carpocapsae</name>
    <name type="common">Entomopathogenic nematode</name>
    <dbReference type="NCBI Taxonomy" id="34508"/>
    <lineage>
        <taxon>Eukaryota</taxon>
        <taxon>Metazoa</taxon>
        <taxon>Ecdysozoa</taxon>
        <taxon>Nematoda</taxon>
        <taxon>Chromadorea</taxon>
        <taxon>Rhabditida</taxon>
        <taxon>Tylenchina</taxon>
        <taxon>Panagrolaimomorpha</taxon>
        <taxon>Strongyloidoidea</taxon>
        <taxon>Steinernematidae</taxon>
        <taxon>Steinernema</taxon>
    </lineage>
</organism>
<reference evidence="1 2" key="2">
    <citation type="journal article" date="2019" name="G3 (Bethesda)">
        <title>Hybrid Assembly of the Genome of the Entomopathogenic Nematode Steinernema carpocapsae Identifies the X-Chromosome.</title>
        <authorList>
            <person name="Serra L."/>
            <person name="Macchietto M."/>
            <person name="Macias-Munoz A."/>
            <person name="McGill C.J."/>
            <person name="Rodriguez I.M."/>
            <person name="Rodriguez B."/>
            <person name="Murad R."/>
            <person name="Mortazavi A."/>
        </authorList>
    </citation>
    <scope>NUCLEOTIDE SEQUENCE [LARGE SCALE GENOMIC DNA]</scope>
    <source>
        <strain evidence="1 2">ALL</strain>
    </source>
</reference>
<protein>
    <submittedName>
        <fullName evidence="1">Uncharacterized protein</fullName>
    </submittedName>
</protein>
<evidence type="ECO:0000313" key="2">
    <source>
        <dbReference type="Proteomes" id="UP000298663"/>
    </source>
</evidence>
<evidence type="ECO:0000313" key="1">
    <source>
        <dbReference type="EMBL" id="TKR69518.1"/>
    </source>
</evidence>
<accession>A0A4U5MJG9</accession>
<dbReference type="AlphaFoldDB" id="A0A4U5MJG9"/>
<dbReference type="Proteomes" id="UP000298663">
    <property type="component" value="Unassembled WGS sequence"/>
</dbReference>